<sequence length="235" mass="24890">MPEWTIAAAQYAACNRSVAENVAHHLHFIEAAAKLDCDVLLFPEMSLTGPGEARHLPVPPDVELLRPLSYAARRHAMTIITGMPVDVDGERTKGVAIFLPGASAPLTACQGQGTCLTPVGCQTGTFDGGAEGCEIDPQALLLATGTCSEECEQLQSVQRLQRFAHRYAIAVLKSSYACGATSGGSALWDESGQLIVRADEGELLLTGRKHDGGWEGDIIPLHENISAIDECHSGA</sequence>
<feature type="domain" description="CN hydrolase" evidence="1">
    <location>
        <begin position="4"/>
        <end position="212"/>
    </location>
</feature>
<dbReference type="Pfam" id="PF00795">
    <property type="entry name" value="CN_hydrolase"/>
    <property type="match status" value="1"/>
</dbReference>
<dbReference type="InterPro" id="IPR036526">
    <property type="entry name" value="C-N_Hydrolase_sf"/>
</dbReference>
<evidence type="ECO:0000313" key="3">
    <source>
        <dbReference type="Proteomes" id="UP000069162"/>
    </source>
</evidence>
<reference evidence="3" key="1">
    <citation type="submission" date="2015-10" db="EMBL/GenBank/DDBJ databases">
        <title>Complete Genome Sequencing of Klebsiella sp. strain G5.</title>
        <authorList>
            <person name="Chan K.-G."/>
            <person name="Chen J.-W."/>
        </authorList>
    </citation>
    <scope>NUCLEOTIDE SEQUENCE [LARGE SCALE GENOMIC DNA]</scope>
    <source>
        <strain evidence="3">G5</strain>
    </source>
</reference>
<dbReference type="PROSITE" id="PS50263">
    <property type="entry name" value="CN_HYDROLASE"/>
    <property type="match status" value="1"/>
</dbReference>
<dbReference type="Gene3D" id="3.60.110.10">
    <property type="entry name" value="Carbon-nitrogen hydrolase"/>
    <property type="match status" value="1"/>
</dbReference>
<protein>
    <submittedName>
        <fullName evidence="2">Nitrilase</fullName>
    </submittedName>
</protein>
<organism evidence="2 3">
    <name type="scientific">[Enterobacter] lignolyticus</name>
    <dbReference type="NCBI Taxonomy" id="1334193"/>
    <lineage>
        <taxon>Bacteria</taxon>
        <taxon>Pseudomonadati</taxon>
        <taxon>Pseudomonadota</taxon>
        <taxon>Gammaproteobacteria</taxon>
        <taxon>Enterobacterales</taxon>
        <taxon>Enterobacteriaceae</taxon>
        <taxon>Pluralibacter</taxon>
    </lineage>
</organism>
<gene>
    <name evidence="2" type="ORF">AO703_12445</name>
</gene>
<name>A0A806X5E3_9ENTR</name>
<dbReference type="InterPro" id="IPR003010">
    <property type="entry name" value="C-N_Hydrolase"/>
</dbReference>
<dbReference type="KEGG" id="kle:AO703_12445"/>
<evidence type="ECO:0000313" key="2">
    <source>
        <dbReference type="EMBL" id="ALR77076.1"/>
    </source>
</evidence>
<dbReference type="RefSeq" id="WP_013365943.1">
    <property type="nucleotide sequence ID" value="NZ_CP012871.1"/>
</dbReference>
<proteinExistence type="predicted"/>
<dbReference type="EMBL" id="CP012871">
    <property type="protein sequence ID" value="ALR77076.1"/>
    <property type="molecule type" value="Genomic_DNA"/>
</dbReference>
<evidence type="ECO:0000259" key="1">
    <source>
        <dbReference type="PROSITE" id="PS50263"/>
    </source>
</evidence>
<accession>A0A806X5E3</accession>
<dbReference type="OMA" id="ICYESMF"/>
<dbReference type="OrthoDB" id="9760188at2"/>
<dbReference type="AlphaFoldDB" id="A0A806X5E3"/>
<dbReference type="SUPFAM" id="SSF56317">
    <property type="entry name" value="Carbon-nitrogen hydrolase"/>
    <property type="match status" value="1"/>
</dbReference>
<dbReference type="Proteomes" id="UP000069162">
    <property type="component" value="Chromosome"/>
</dbReference>